<proteinExistence type="predicted"/>
<dbReference type="Proteomes" id="UP001443914">
    <property type="component" value="Unassembled WGS sequence"/>
</dbReference>
<gene>
    <name evidence="2" type="ORF">RND81_02G161600</name>
</gene>
<feature type="transmembrane region" description="Helical" evidence="1">
    <location>
        <begin position="105"/>
        <end position="125"/>
    </location>
</feature>
<protein>
    <submittedName>
        <fullName evidence="2">Uncharacterized protein</fullName>
    </submittedName>
</protein>
<organism evidence="2 3">
    <name type="scientific">Saponaria officinalis</name>
    <name type="common">Common soapwort</name>
    <name type="synonym">Lychnis saponaria</name>
    <dbReference type="NCBI Taxonomy" id="3572"/>
    <lineage>
        <taxon>Eukaryota</taxon>
        <taxon>Viridiplantae</taxon>
        <taxon>Streptophyta</taxon>
        <taxon>Embryophyta</taxon>
        <taxon>Tracheophyta</taxon>
        <taxon>Spermatophyta</taxon>
        <taxon>Magnoliopsida</taxon>
        <taxon>eudicotyledons</taxon>
        <taxon>Gunneridae</taxon>
        <taxon>Pentapetalae</taxon>
        <taxon>Caryophyllales</taxon>
        <taxon>Caryophyllaceae</taxon>
        <taxon>Caryophylleae</taxon>
        <taxon>Saponaria</taxon>
    </lineage>
</organism>
<evidence type="ECO:0000313" key="2">
    <source>
        <dbReference type="EMBL" id="KAK9749957.1"/>
    </source>
</evidence>
<dbReference type="AlphaFoldDB" id="A0AAW1MWF7"/>
<sequence>MSSMSVQSSAHGSEEMRKCFCGVRTSTLKSWTHENPGRRFEACSIYDPITKDTINQLMMDKKILKSDVVLLKEEVKWFKEERGKLLLGIDELKVERLDNRKKNVCFFKGSTVAIFSLLTLGVFILCKLG</sequence>
<evidence type="ECO:0000313" key="3">
    <source>
        <dbReference type="Proteomes" id="UP001443914"/>
    </source>
</evidence>
<keyword evidence="3" id="KW-1185">Reference proteome</keyword>
<reference evidence="2" key="1">
    <citation type="submission" date="2024-03" db="EMBL/GenBank/DDBJ databases">
        <title>WGS assembly of Saponaria officinalis var. Norfolk2.</title>
        <authorList>
            <person name="Jenkins J."/>
            <person name="Shu S."/>
            <person name="Grimwood J."/>
            <person name="Barry K."/>
            <person name="Goodstein D."/>
            <person name="Schmutz J."/>
            <person name="Leebens-Mack J."/>
            <person name="Osbourn A."/>
        </authorList>
    </citation>
    <scope>NUCLEOTIDE SEQUENCE [LARGE SCALE GENOMIC DNA]</scope>
    <source>
        <strain evidence="2">JIC</strain>
    </source>
</reference>
<keyword evidence="1" id="KW-0472">Membrane</keyword>
<comment type="caution">
    <text evidence="2">The sequence shown here is derived from an EMBL/GenBank/DDBJ whole genome shotgun (WGS) entry which is preliminary data.</text>
</comment>
<evidence type="ECO:0000256" key="1">
    <source>
        <dbReference type="SAM" id="Phobius"/>
    </source>
</evidence>
<keyword evidence="1" id="KW-1133">Transmembrane helix</keyword>
<dbReference type="EMBL" id="JBDFQZ010000002">
    <property type="protein sequence ID" value="KAK9749957.1"/>
    <property type="molecule type" value="Genomic_DNA"/>
</dbReference>
<keyword evidence="1" id="KW-0812">Transmembrane</keyword>
<accession>A0AAW1MWF7</accession>
<name>A0AAW1MWF7_SAPOF</name>